<keyword evidence="7" id="KW-1185">Reference proteome</keyword>
<evidence type="ECO:0000313" key="6">
    <source>
        <dbReference type="EMBL" id="KAB0805639.1"/>
    </source>
</evidence>
<feature type="signal peptide" evidence="3">
    <location>
        <begin position="1"/>
        <end position="28"/>
    </location>
</feature>
<gene>
    <name evidence="5" type="ORF">PPYR_02607</name>
    <name evidence="6" type="ORF">PPYR_02609</name>
</gene>
<comment type="caution">
    <text evidence="5">The sequence shown here is derived from an EMBL/GenBank/DDBJ whole genome shotgun (WGS) entry which is preliminary data.</text>
</comment>
<organism evidence="5 7">
    <name type="scientific">Photinus pyralis</name>
    <name type="common">Common eastern firefly</name>
    <name type="synonym">Lampyris pyralis</name>
    <dbReference type="NCBI Taxonomy" id="7054"/>
    <lineage>
        <taxon>Eukaryota</taxon>
        <taxon>Metazoa</taxon>
        <taxon>Ecdysozoa</taxon>
        <taxon>Arthropoda</taxon>
        <taxon>Hexapoda</taxon>
        <taxon>Insecta</taxon>
        <taxon>Pterygota</taxon>
        <taxon>Neoptera</taxon>
        <taxon>Endopterygota</taxon>
        <taxon>Coleoptera</taxon>
        <taxon>Polyphaga</taxon>
        <taxon>Elateriformia</taxon>
        <taxon>Elateroidea</taxon>
        <taxon>Lampyridae</taxon>
        <taxon>Lampyrinae</taxon>
        <taxon>Photinus</taxon>
    </lineage>
</organism>
<dbReference type="AlphaFoldDB" id="A0A5N4B7Q4"/>
<dbReference type="Pfam" id="PF13359">
    <property type="entry name" value="DDE_Tnp_4"/>
    <property type="match status" value="1"/>
</dbReference>
<dbReference type="EMBL" id="VVIM01000001">
    <property type="protein sequence ID" value="KAB0805637.1"/>
    <property type="molecule type" value="Genomic_DNA"/>
</dbReference>
<evidence type="ECO:0000256" key="2">
    <source>
        <dbReference type="ARBA" id="ARBA00022723"/>
    </source>
</evidence>
<evidence type="ECO:0000256" key="3">
    <source>
        <dbReference type="SAM" id="SignalP"/>
    </source>
</evidence>
<dbReference type="InParanoid" id="A0A5N4B7Q4"/>
<reference evidence="5" key="2">
    <citation type="submission" date="2019-08" db="EMBL/GenBank/DDBJ databases">
        <authorList>
            <consortium name="Photinus pyralis genome working group"/>
            <person name="Fallon T.R."/>
            <person name="Sander Lower S.E."/>
            <person name="Weng J.-K."/>
        </authorList>
    </citation>
    <scope>NUCLEOTIDE SEQUENCE</scope>
    <source>
        <strain evidence="5">1611_PpyrPB1</strain>
        <tissue evidence="5">Whole body</tissue>
    </source>
</reference>
<keyword evidence="2" id="KW-0479">Metal-binding</keyword>
<dbReference type="Proteomes" id="UP000327044">
    <property type="component" value="Unassembled WGS sequence"/>
</dbReference>
<feature type="domain" description="DDE Tnp4" evidence="4">
    <location>
        <begin position="58"/>
        <end position="133"/>
    </location>
</feature>
<dbReference type="EMBL" id="VVIM01000001">
    <property type="protein sequence ID" value="KAB0805639.1"/>
    <property type="molecule type" value="Genomic_DNA"/>
</dbReference>
<dbReference type="InterPro" id="IPR027806">
    <property type="entry name" value="HARBI1_dom"/>
</dbReference>
<evidence type="ECO:0000313" key="5">
    <source>
        <dbReference type="EMBL" id="KAB0805637.1"/>
    </source>
</evidence>
<comment type="cofactor">
    <cofactor evidence="1">
        <name>a divalent metal cation</name>
        <dbReference type="ChEBI" id="CHEBI:60240"/>
    </cofactor>
</comment>
<evidence type="ECO:0000313" key="7">
    <source>
        <dbReference type="Proteomes" id="UP000327044"/>
    </source>
</evidence>
<protein>
    <recommendedName>
        <fullName evidence="4">DDE Tnp4 domain-containing protein</fullName>
    </recommendedName>
</protein>
<name>A0A5N4B7Q4_PHOPY</name>
<reference evidence="5 7" key="1">
    <citation type="journal article" date="2018" name="Elife">
        <title>Firefly genomes illuminate parallel origins of bioluminescence in beetles.</title>
        <authorList>
            <person name="Fallon T.R."/>
            <person name="Lower S.E."/>
            <person name="Chang C.H."/>
            <person name="Bessho-Uehara M."/>
            <person name="Martin G.J."/>
            <person name="Bewick A.J."/>
            <person name="Behringer M."/>
            <person name="Debat H.J."/>
            <person name="Wong I."/>
            <person name="Day J.C."/>
            <person name="Suvorov A."/>
            <person name="Silva C.J."/>
            <person name="Stanger-Hall K.F."/>
            <person name="Hall D.W."/>
            <person name="Schmitz R.J."/>
            <person name="Nelson D.R."/>
            <person name="Lewis S.M."/>
            <person name="Shigenobu S."/>
            <person name="Bybee S.M."/>
            <person name="Larracuente A.M."/>
            <person name="Oba Y."/>
            <person name="Weng J.K."/>
        </authorList>
    </citation>
    <scope>NUCLEOTIDE SEQUENCE [LARGE SCALE GENOMIC DNA]</scope>
    <source>
        <strain evidence="5">1611_PpyrPB1</strain>
        <tissue evidence="5">Whole body</tissue>
    </source>
</reference>
<keyword evidence="3" id="KW-0732">Signal</keyword>
<proteinExistence type="predicted"/>
<feature type="chain" id="PRO_5033856657" description="DDE Tnp4 domain-containing protein" evidence="3">
    <location>
        <begin position="29"/>
        <end position="139"/>
    </location>
</feature>
<sequence length="139" mass="16335">MLSAGVCGLMMLHCQLQCCLLQLRLVSLHDLLNMAKIAFRNYTLKKCIRCIFRSRTRDEAFPLKTNLLRPYSSIQQRDDIEKQIFNYRLSRARRCSENAFGILGQKFQLYNRRLKSAPEYANKIVLTTCILHNFIRAIF</sequence>
<dbReference type="GO" id="GO:0046872">
    <property type="term" value="F:metal ion binding"/>
    <property type="evidence" value="ECO:0007669"/>
    <property type="project" value="UniProtKB-KW"/>
</dbReference>
<evidence type="ECO:0000256" key="1">
    <source>
        <dbReference type="ARBA" id="ARBA00001968"/>
    </source>
</evidence>
<accession>A0A5N4B7Q4</accession>
<evidence type="ECO:0000259" key="4">
    <source>
        <dbReference type="Pfam" id="PF13359"/>
    </source>
</evidence>